<sequence length="505" mass="57003">MSESNIEIDEQDQLRQKLLWNVKREVKQMMEEAVMKKCIHEENCSITTFSSRNRPVLDLCFFYVCNDLGAVEACLLHGLKRRAVGLFKTSTTMALLQKIAKSCPSATEVVKLVDNDNRYSEESTNLFSFSKKLANSEEIQHRSIRSAVYNRYLWIRTALIHRSLHTIVEYIVNNSSKYYEPYALVCNSVQGPILASLLVGPCALEFTGVKTSDHLWTDPHANELVQRHRMHSGNRTVSSSTAMMINVHDPHSPKYRPSLQINLKRHASSSSEDNQRNNRSMSIATNTGKEYVESLHQNAKSQLIYGKNNVLVQPILGHDPIPGYLSLHLTQDGMALKWTPNQLMNGTKASKENCQDPSSVDSNTTADPPKRNSILWDYAISVNMSSIVYLHCHHHADGDRIVLVGRDGVQYPPLHIKDKGGHLLAFLSCLESGLAPHGQLDPPLWFEKEQGKVFPKIHRRPDRPSIPLSASDDDTSIQQNADVTDEDPTSPHGDYVFRIILFPDR</sequence>
<evidence type="ECO:0000313" key="5">
    <source>
        <dbReference type="Proteomes" id="UP000663828"/>
    </source>
</evidence>
<dbReference type="Proteomes" id="UP000663828">
    <property type="component" value="Unassembled WGS sequence"/>
</dbReference>
<dbReference type="InterPro" id="IPR037213">
    <property type="entry name" value="Run_dom_sf"/>
</dbReference>
<dbReference type="CDD" id="cd15784">
    <property type="entry name" value="PH_RUTBC"/>
    <property type="match status" value="1"/>
</dbReference>
<dbReference type="CDD" id="cd17687">
    <property type="entry name" value="RUN_SGSM1_like"/>
    <property type="match status" value="1"/>
</dbReference>
<accession>A0A816DJA8</accession>
<dbReference type="InterPro" id="IPR037745">
    <property type="entry name" value="SGSM1/2"/>
</dbReference>
<dbReference type="AlphaFoldDB" id="A0A816DJA8"/>
<dbReference type="SUPFAM" id="SSF140741">
    <property type="entry name" value="RUN domain-like"/>
    <property type="match status" value="1"/>
</dbReference>
<dbReference type="Pfam" id="PF02759">
    <property type="entry name" value="RUN"/>
    <property type="match status" value="1"/>
</dbReference>
<evidence type="ECO:0000256" key="1">
    <source>
        <dbReference type="ARBA" id="ARBA00022468"/>
    </source>
</evidence>
<keyword evidence="5" id="KW-1185">Reference proteome</keyword>
<protein>
    <recommendedName>
        <fullName evidence="3">RUN domain-containing protein</fullName>
    </recommendedName>
</protein>
<feature type="region of interest" description="Disordered" evidence="2">
    <location>
        <begin position="458"/>
        <end position="492"/>
    </location>
</feature>
<dbReference type="EMBL" id="CAJNOR010008725">
    <property type="protein sequence ID" value="CAF1636756.1"/>
    <property type="molecule type" value="Genomic_DNA"/>
</dbReference>
<dbReference type="Pfam" id="PF12068">
    <property type="entry name" value="PH_RBD"/>
    <property type="match status" value="1"/>
</dbReference>
<evidence type="ECO:0000259" key="3">
    <source>
        <dbReference type="PROSITE" id="PS50826"/>
    </source>
</evidence>
<dbReference type="InterPro" id="IPR004012">
    <property type="entry name" value="Run_dom"/>
</dbReference>
<dbReference type="InterPro" id="IPR021935">
    <property type="entry name" value="SGSM1/2_RBD"/>
</dbReference>
<reference evidence="4" key="1">
    <citation type="submission" date="2021-02" db="EMBL/GenBank/DDBJ databases">
        <authorList>
            <person name="Nowell W R."/>
        </authorList>
    </citation>
    <scope>NUCLEOTIDE SEQUENCE</scope>
</reference>
<dbReference type="SMART" id="SM00593">
    <property type="entry name" value="RUN"/>
    <property type="match status" value="1"/>
</dbReference>
<feature type="region of interest" description="Disordered" evidence="2">
    <location>
        <begin position="346"/>
        <end position="367"/>
    </location>
</feature>
<keyword evidence="1" id="KW-0343">GTPase activation</keyword>
<proteinExistence type="predicted"/>
<comment type="caution">
    <text evidence="4">The sequence shown here is derived from an EMBL/GenBank/DDBJ whole genome shotgun (WGS) entry which is preliminary data.</text>
</comment>
<dbReference type="Gene3D" id="2.30.29.230">
    <property type="match status" value="1"/>
</dbReference>
<organism evidence="4 5">
    <name type="scientific">Adineta ricciae</name>
    <name type="common">Rotifer</name>
    <dbReference type="NCBI Taxonomy" id="249248"/>
    <lineage>
        <taxon>Eukaryota</taxon>
        <taxon>Metazoa</taxon>
        <taxon>Spiralia</taxon>
        <taxon>Gnathifera</taxon>
        <taxon>Rotifera</taxon>
        <taxon>Eurotatoria</taxon>
        <taxon>Bdelloidea</taxon>
        <taxon>Adinetida</taxon>
        <taxon>Adinetidae</taxon>
        <taxon>Adineta</taxon>
    </lineage>
</organism>
<name>A0A816DJA8_ADIRI</name>
<evidence type="ECO:0000256" key="2">
    <source>
        <dbReference type="SAM" id="MobiDB-lite"/>
    </source>
</evidence>
<gene>
    <name evidence="4" type="ORF">XAT740_LOCUS52606</name>
</gene>
<feature type="domain" description="RUN" evidence="3">
    <location>
        <begin position="58"/>
        <end position="213"/>
    </location>
</feature>
<dbReference type="Gene3D" id="1.20.58.900">
    <property type="match status" value="1"/>
</dbReference>
<dbReference type="GO" id="GO:0005096">
    <property type="term" value="F:GTPase activator activity"/>
    <property type="evidence" value="ECO:0007669"/>
    <property type="project" value="UniProtKB-KW"/>
</dbReference>
<feature type="compositionally biased region" description="Polar residues" evidence="2">
    <location>
        <begin position="355"/>
        <end position="366"/>
    </location>
</feature>
<evidence type="ECO:0000313" key="4">
    <source>
        <dbReference type="EMBL" id="CAF1636756.1"/>
    </source>
</evidence>
<dbReference type="PROSITE" id="PS50826">
    <property type="entry name" value="RUN"/>
    <property type="match status" value="1"/>
</dbReference>